<comment type="similarity">
    <text evidence="1">Belongs to the transposase 8 family.</text>
</comment>
<evidence type="ECO:0000313" key="3">
    <source>
        <dbReference type="Proteomes" id="UP000183974"/>
    </source>
</evidence>
<name>A0A1M7KX84_9RHOB</name>
<keyword evidence="3" id="KW-1185">Reference proteome</keyword>
<dbReference type="InterPro" id="IPR002514">
    <property type="entry name" value="Transposase_8"/>
</dbReference>
<protein>
    <submittedName>
        <fullName evidence="2">Transposase</fullName>
    </submittedName>
</protein>
<dbReference type="GO" id="GO:0006313">
    <property type="term" value="P:DNA transposition"/>
    <property type="evidence" value="ECO:0007669"/>
    <property type="project" value="InterPro"/>
</dbReference>
<evidence type="ECO:0000313" key="2">
    <source>
        <dbReference type="EMBL" id="SHM70177.1"/>
    </source>
</evidence>
<dbReference type="Proteomes" id="UP000183974">
    <property type="component" value="Unassembled WGS sequence"/>
</dbReference>
<dbReference type="InterPro" id="IPR010921">
    <property type="entry name" value="Trp_repressor/repl_initiator"/>
</dbReference>
<dbReference type="InterPro" id="IPR036388">
    <property type="entry name" value="WH-like_DNA-bd_sf"/>
</dbReference>
<reference evidence="2 3" key="1">
    <citation type="submission" date="2016-11" db="EMBL/GenBank/DDBJ databases">
        <authorList>
            <person name="Jaros S."/>
            <person name="Januszkiewicz K."/>
            <person name="Wedrychowicz H."/>
        </authorList>
    </citation>
    <scope>NUCLEOTIDE SEQUENCE [LARGE SCALE GENOMIC DNA]</scope>
    <source>
        <strain evidence="2 3">DSM 29589</strain>
    </source>
</reference>
<dbReference type="Gene3D" id="1.10.10.10">
    <property type="entry name" value="Winged helix-like DNA-binding domain superfamily/Winged helix DNA-binding domain"/>
    <property type="match status" value="1"/>
</dbReference>
<dbReference type="AlphaFoldDB" id="A0A1M7KX84"/>
<dbReference type="PANTHER" id="PTHR37936:SF3">
    <property type="entry name" value="TRANSPOSASE INSC FOR INSERTION ELEMENT IS2A-RELATED"/>
    <property type="match status" value="1"/>
</dbReference>
<dbReference type="OrthoDB" id="9800877at2"/>
<dbReference type="RefSeq" id="WP_073038242.1">
    <property type="nucleotide sequence ID" value="NZ_FRBR01000043.1"/>
</dbReference>
<sequence>METTAEFLRSLGVVIYADGRRRWPEEVKARIVAETLEPGVTVNSVAAKYGVRANHISEWRRLAKDGKLVLPVAAPSDEATVFAPLVMCEPEPPLARQLSEPSDGSLRLLIGDVAVELDADTPAVRIAEIVHALGAPS</sequence>
<proteinExistence type="inferred from homology"/>
<gene>
    <name evidence="2" type="ORF">SAMN05444398_1433</name>
</gene>
<dbReference type="PANTHER" id="PTHR37936">
    <property type="entry name" value="TRANSPOSASE INSC FOR INSERTION ELEMENT IS2A-RELATED"/>
    <property type="match status" value="1"/>
</dbReference>
<dbReference type="STRING" id="337701.SAMN05444398_1433"/>
<dbReference type="GO" id="GO:0043565">
    <property type="term" value="F:sequence-specific DNA binding"/>
    <property type="evidence" value="ECO:0007669"/>
    <property type="project" value="InterPro"/>
</dbReference>
<dbReference type="NCBIfam" id="NF047595">
    <property type="entry name" value="IS66_ISRel24_TnpA"/>
    <property type="match status" value="1"/>
</dbReference>
<evidence type="ECO:0000256" key="1">
    <source>
        <dbReference type="ARBA" id="ARBA00009964"/>
    </source>
</evidence>
<dbReference type="GO" id="GO:0004803">
    <property type="term" value="F:transposase activity"/>
    <property type="evidence" value="ECO:0007669"/>
    <property type="project" value="InterPro"/>
</dbReference>
<organism evidence="2 3">
    <name type="scientific">Roseovarius pacificus</name>
    <dbReference type="NCBI Taxonomy" id="337701"/>
    <lineage>
        <taxon>Bacteria</taxon>
        <taxon>Pseudomonadati</taxon>
        <taxon>Pseudomonadota</taxon>
        <taxon>Alphaproteobacteria</taxon>
        <taxon>Rhodobacterales</taxon>
        <taxon>Roseobacteraceae</taxon>
        <taxon>Roseovarius</taxon>
    </lineage>
</organism>
<dbReference type="EMBL" id="FRBR01000043">
    <property type="protein sequence ID" value="SHM70177.1"/>
    <property type="molecule type" value="Genomic_DNA"/>
</dbReference>
<dbReference type="SUPFAM" id="SSF48295">
    <property type="entry name" value="TrpR-like"/>
    <property type="match status" value="1"/>
</dbReference>
<accession>A0A1M7KX84</accession>
<dbReference type="Pfam" id="PF01527">
    <property type="entry name" value="HTH_Tnp_1"/>
    <property type="match status" value="1"/>
</dbReference>